<evidence type="ECO:0000313" key="3">
    <source>
        <dbReference type="EMBL" id="CAH8359167.1"/>
    </source>
</evidence>
<proteinExistence type="predicted"/>
<reference evidence="3 4" key="1">
    <citation type="submission" date="2022-03" db="EMBL/GenBank/DDBJ databases">
        <authorList>
            <person name="Macdonald S."/>
            <person name="Ahmed S."/>
            <person name="Newling K."/>
        </authorList>
    </citation>
    <scope>NUCLEOTIDE SEQUENCE [LARGE SCALE GENOMIC DNA]</scope>
</reference>
<name>A0ABC8KJ64_ERUVS</name>
<keyword evidence="4" id="KW-1185">Reference proteome</keyword>
<dbReference type="AlphaFoldDB" id="A0ABC8KJ64"/>
<dbReference type="PANTHER" id="PTHR34449:SF5">
    <property type="entry name" value="ATP BINDING _ ATPASE"/>
    <property type="match status" value="1"/>
</dbReference>
<organism evidence="3 4">
    <name type="scientific">Eruca vesicaria subsp. sativa</name>
    <name type="common">Garden rocket</name>
    <name type="synonym">Eruca sativa</name>
    <dbReference type="NCBI Taxonomy" id="29727"/>
    <lineage>
        <taxon>Eukaryota</taxon>
        <taxon>Viridiplantae</taxon>
        <taxon>Streptophyta</taxon>
        <taxon>Embryophyta</taxon>
        <taxon>Tracheophyta</taxon>
        <taxon>Spermatophyta</taxon>
        <taxon>Magnoliopsida</taxon>
        <taxon>eudicotyledons</taxon>
        <taxon>Gunneridae</taxon>
        <taxon>Pentapetalae</taxon>
        <taxon>rosids</taxon>
        <taxon>malvids</taxon>
        <taxon>Brassicales</taxon>
        <taxon>Brassicaceae</taxon>
        <taxon>Brassiceae</taxon>
        <taxon>Eruca</taxon>
    </lineage>
</organism>
<feature type="compositionally biased region" description="Acidic residues" evidence="1">
    <location>
        <begin position="343"/>
        <end position="355"/>
    </location>
</feature>
<feature type="compositionally biased region" description="Polar residues" evidence="1">
    <location>
        <begin position="164"/>
        <end position="187"/>
    </location>
</feature>
<protein>
    <recommendedName>
        <fullName evidence="2">Rho termination factor-like N-terminal domain-containing protein</fullName>
    </recommendedName>
</protein>
<dbReference type="InterPro" id="IPR011112">
    <property type="entry name" value="Rho-like_N"/>
</dbReference>
<evidence type="ECO:0000259" key="2">
    <source>
        <dbReference type="SMART" id="SM00959"/>
    </source>
</evidence>
<dbReference type="EMBL" id="CAKOAT010261154">
    <property type="protein sequence ID" value="CAH8359167.1"/>
    <property type="molecule type" value="Genomic_DNA"/>
</dbReference>
<evidence type="ECO:0000256" key="1">
    <source>
        <dbReference type="SAM" id="MobiDB-lite"/>
    </source>
</evidence>
<dbReference type="Pfam" id="PF07498">
    <property type="entry name" value="Rho_N"/>
    <property type="match status" value="1"/>
</dbReference>
<sequence length="440" mass="49069">MLSRVHLVCAGDASPPYPSLIRTWPMRLKRAVNIVKGERFEKSQCKRKKLNLSLFMALSGTLQLTSNYIPGYRGSDSRSISNSAVSKRTLAVLPYSSCLVHIENGRYARKRISLVCRASSSGHRRNNPDFSRNNRNGFRGRNRRNEDRDSLDGGGVGGVEDSDILSSKNGPVFSLSNSPKFQATSSPGPREKDIVDLFRKVQAQLRARAAAKKEDKKAEEASKGQGGKETETVDSLLKLLRKHSGEQGKKKAGDFNSEKQLQGDADDDDAERQVHSSNHFNSRNRDHNATPFTRPASSFRRNSPVPRHKPQSSYSSEAIFDEASSYSVTWTQKKDQVDSRDEPEYEPEYEPEPEPEPALSLLESEPELKPESFYHEEDEVAVDALSDDESINAEEDIAKDEDLSALKLIELRAIAKSRGLKGISKMKKAELVNLLCSNEA</sequence>
<accession>A0ABC8KJ64</accession>
<feature type="region of interest" description="Disordered" evidence="1">
    <location>
        <begin position="208"/>
        <end position="369"/>
    </location>
</feature>
<feature type="region of interest" description="Disordered" evidence="1">
    <location>
        <begin position="118"/>
        <end position="191"/>
    </location>
</feature>
<comment type="caution">
    <text evidence="3">The sequence shown here is derived from an EMBL/GenBank/DDBJ whole genome shotgun (WGS) entry which is preliminary data.</text>
</comment>
<feature type="domain" description="Rho termination factor-like N-terminal" evidence="2">
    <location>
        <begin position="402"/>
        <end position="440"/>
    </location>
</feature>
<dbReference type="PANTHER" id="PTHR34449">
    <property type="entry name" value="RHO TERMINATION FACTOR"/>
    <property type="match status" value="1"/>
</dbReference>
<feature type="compositionally biased region" description="Basic and acidic residues" evidence="1">
    <location>
        <begin position="211"/>
        <end position="231"/>
    </location>
</feature>
<evidence type="ECO:0000313" key="4">
    <source>
        <dbReference type="Proteomes" id="UP001642260"/>
    </source>
</evidence>
<feature type="compositionally biased region" description="Basic and acidic residues" evidence="1">
    <location>
        <begin position="332"/>
        <end position="342"/>
    </location>
</feature>
<dbReference type="Proteomes" id="UP001642260">
    <property type="component" value="Unassembled WGS sequence"/>
</dbReference>
<dbReference type="SMART" id="SM00959">
    <property type="entry name" value="Rho_N"/>
    <property type="match status" value="1"/>
</dbReference>
<feature type="compositionally biased region" description="Basic and acidic residues" evidence="1">
    <location>
        <begin position="243"/>
        <end position="257"/>
    </location>
</feature>
<gene>
    <name evidence="3" type="ORF">ERUC_LOCUS24923</name>
</gene>